<accession>A0A376MRH1</accession>
<dbReference type="InterPro" id="IPR052564">
    <property type="entry name" value="N-acetyltrans/Recomb-assoc"/>
</dbReference>
<evidence type="ECO:0000259" key="1">
    <source>
        <dbReference type="PROSITE" id="PS51186"/>
    </source>
</evidence>
<dbReference type="PANTHER" id="PTHR43451:SF1">
    <property type="entry name" value="ACETYLTRANSFERASE"/>
    <property type="match status" value="1"/>
</dbReference>
<proteinExistence type="predicted"/>
<dbReference type="GO" id="GO:0016747">
    <property type="term" value="F:acyltransferase activity, transferring groups other than amino-acyl groups"/>
    <property type="evidence" value="ECO:0007669"/>
    <property type="project" value="InterPro"/>
</dbReference>
<dbReference type="PANTHER" id="PTHR43451">
    <property type="entry name" value="ACETYLTRANSFERASE (GNAT) FAMILY PROTEIN"/>
    <property type="match status" value="1"/>
</dbReference>
<dbReference type="CDD" id="cd04301">
    <property type="entry name" value="NAT_SF"/>
    <property type="match status" value="1"/>
</dbReference>
<dbReference type="InterPro" id="IPR000182">
    <property type="entry name" value="GNAT_dom"/>
</dbReference>
<keyword evidence="2" id="KW-0808">Transferase</keyword>
<dbReference type="EMBL" id="UGAW01000001">
    <property type="protein sequence ID" value="STG53029.1"/>
    <property type="molecule type" value="Genomic_DNA"/>
</dbReference>
<feature type="domain" description="N-acetyltransferase" evidence="1">
    <location>
        <begin position="1"/>
        <end position="93"/>
    </location>
</feature>
<gene>
    <name evidence="2" type="ORF">NCTC11112_03559</name>
</gene>
<dbReference type="AlphaFoldDB" id="A0A376MRH1"/>
<sequence>MTASQHYSPQQIAAWAQIDESRWKEKLAKSQVWVAIINAQPVGFISRIEHYIDMLFVDPEYTRRGVASALLKPLIKSESETYGGRQHNRKTLF</sequence>
<dbReference type="Pfam" id="PF13673">
    <property type="entry name" value="Acetyltransf_10"/>
    <property type="match status" value="1"/>
</dbReference>
<dbReference type="InterPro" id="IPR016181">
    <property type="entry name" value="Acyl_CoA_acyltransferase"/>
</dbReference>
<evidence type="ECO:0000313" key="2">
    <source>
        <dbReference type="EMBL" id="STG53029.1"/>
    </source>
</evidence>
<organism evidence="2 3">
    <name type="scientific">Escherichia coli</name>
    <dbReference type="NCBI Taxonomy" id="562"/>
    <lineage>
        <taxon>Bacteria</taxon>
        <taxon>Pseudomonadati</taxon>
        <taxon>Pseudomonadota</taxon>
        <taxon>Gammaproteobacteria</taxon>
        <taxon>Enterobacterales</taxon>
        <taxon>Enterobacteriaceae</taxon>
        <taxon>Escherichia</taxon>
    </lineage>
</organism>
<dbReference type="Gene3D" id="3.40.630.30">
    <property type="match status" value="1"/>
</dbReference>
<dbReference type="NCBIfam" id="NF007338">
    <property type="entry name" value="PRK09831.1"/>
    <property type="match status" value="1"/>
</dbReference>
<protein>
    <submittedName>
        <fullName evidence="2">Putative acetyltransferase</fullName>
    </submittedName>
</protein>
<dbReference type="SUPFAM" id="SSF55729">
    <property type="entry name" value="Acyl-CoA N-acyltransferases (Nat)"/>
    <property type="match status" value="1"/>
</dbReference>
<name>A0A376MRH1_ECOLX</name>
<evidence type="ECO:0000313" key="3">
    <source>
        <dbReference type="Proteomes" id="UP000254817"/>
    </source>
</evidence>
<dbReference type="PROSITE" id="PS51186">
    <property type="entry name" value="GNAT"/>
    <property type="match status" value="1"/>
</dbReference>
<dbReference type="Proteomes" id="UP000254817">
    <property type="component" value="Unassembled WGS sequence"/>
</dbReference>
<reference evidence="2 3" key="1">
    <citation type="submission" date="2018-06" db="EMBL/GenBank/DDBJ databases">
        <authorList>
            <consortium name="Pathogen Informatics"/>
            <person name="Doyle S."/>
        </authorList>
    </citation>
    <scope>NUCLEOTIDE SEQUENCE [LARGE SCALE GENOMIC DNA]</scope>
    <source>
        <strain evidence="2 3">NCTC11112</strain>
    </source>
</reference>